<feature type="domain" description="Signal transduction histidine kinase subgroup 3 dimerisation and phosphoacceptor" evidence="6">
    <location>
        <begin position="178"/>
        <end position="243"/>
    </location>
</feature>
<dbReference type="RefSeq" id="WP_161073821.1">
    <property type="nucleotide sequence ID" value="NZ_WWCU01000024.1"/>
</dbReference>
<evidence type="ECO:0000259" key="5">
    <source>
        <dbReference type="Pfam" id="PF02518"/>
    </source>
</evidence>
<protein>
    <submittedName>
        <fullName evidence="7">Sensor histidine kinase</fullName>
    </submittedName>
</protein>
<reference evidence="7 8" key="1">
    <citation type="submission" date="2019-12" db="EMBL/GenBank/DDBJ databases">
        <title>Novel species isolated from a subtropical stream in China.</title>
        <authorList>
            <person name="Lu H."/>
        </authorList>
    </citation>
    <scope>NUCLEOTIDE SEQUENCE [LARGE SCALE GENOMIC DNA]</scope>
    <source>
        <strain evidence="7 8">FT127W</strain>
    </source>
</reference>
<keyword evidence="2 7" id="KW-0418">Kinase</keyword>
<dbReference type="InterPro" id="IPR036890">
    <property type="entry name" value="HATPase_C_sf"/>
</dbReference>
<keyword evidence="1" id="KW-0808">Transferase</keyword>
<keyword evidence="8" id="KW-1185">Reference proteome</keyword>
<dbReference type="GO" id="GO:0046983">
    <property type="term" value="F:protein dimerization activity"/>
    <property type="evidence" value="ECO:0007669"/>
    <property type="project" value="InterPro"/>
</dbReference>
<dbReference type="EMBL" id="WWCU01000024">
    <property type="protein sequence ID" value="MYN09522.1"/>
    <property type="molecule type" value="Genomic_DNA"/>
</dbReference>
<dbReference type="InterPro" id="IPR050482">
    <property type="entry name" value="Sensor_HK_TwoCompSys"/>
</dbReference>
<accession>A0A7X4KNT8</accession>
<dbReference type="CDD" id="cd16917">
    <property type="entry name" value="HATPase_UhpB-NarQ-NarX-like"/>
    <property type="match status" value="1"/>
</dbReference>
<evidence type="ECO:0000256" key="1">
    <source>
        <dbReference type="ARBA" id="ARBA00022679"/>
    </source>
</evidence>
<keyword evidence="4" id="KW-1133">Transmembrane helix</keyword>
<evidence type="ECO:0000259" key="6">
    <source>
        <dbReference type="Pfam" id="PF07730"/>
    </source>
</evidence>
<dbReference type="Gene3D" id="3.30.565.10">
    <property type="entry name" value="Histidine kinase-like ATPase, C-terminal domain"/>
    <property type="match status" value="1"/>
</dbReference>
<name>A0A7X4KNT8_9BURK</name>
<dbReference type="InterPro" id="IPR003594">
    <property type="entry name" value="HATPase_dom"/>
</dbReference>
<organism evidence="7 8">
    <name type="scientific">Pseudoduganella aquatica</name>
    <dbReference type="NCBI Taxonomy" id="2660641"/>
    <lineage>
        <taxon>Bacteria</taxon>
        <taxon>Pseudomonadati</taxon>
        <taxon>Pseudomonadota</taxon>
        <taxon>Betaproteobacteria</taxon>
        <taxon>Burkholderiales</taxon>
        <taxon>Oxalobacteraceae</taxon>
        <taxon>Telluria group</taxon>
        <taxon>Pseudoduganella</taxon>
    </lineage>
</organism>
<feature type="transmembrane region" description="Helical" evidence="4">
    <location>
        <begin position="110"/>
        <end position="129"/>
    </location>
</feature>
<dbReference type="GO" id="GO:0016020">
    <property type="term" value="C:membrane"/>
    <property type="evidence" value="ECO:0007669"/>
    <property type="project" value="InterPro"/>
</dbReference>
<keyword evidence="3" id="KW-0902">Two-component regulatory system</keyword>
<dbReference type="AlphaFoldDB" id="A0A7X4KNT8"/>
<evidence type="ECO:0000256" key="2">
    <source>
        <dbReference type="ARBA" id="ARBA00022777"/>
    </source>
</evidence>
<sequence>MRLIRRWIEGPWVPPQVGRAPYLWVASLAFFGWKYLYVDAYALEFVLLALTLILFVPVYFGSFWYTGREAAPFIAVSFALGVAWSPFNFGASTFFIFSAAMCSRLGQPRLAYACLAAILVSATALAMALKLPFSFLIPTLATGAPVGIASIMDAQVRNSRKQLLLKQEEVEHMARIAERERISRDMHDLLGHSLSLITLKAELAGRLLDRDPAACRGEIKDIEASARHALAEVRSAVSGYRETGFTHELERARAALSAAGVTLHADAPSLAMPATAENVLALALREAVTNILRHAGATHCEVSLGMQGGLIVFRISDNGKAAQAGAVVEGNGLRGMQERVAQLGGWLGMQFEQGMSLELRLPMERAAQGGKP</sequence>
<dbReference type="InterPro" id="IPR011712">
    <property type="entry name" value="Sig_transdc_His_kin_sub3_dim/P"/>
</dbReference>
<evidence type="ECO:0000256" key="3">
    <source>
        <dbReference type="ARBA" id="ARBA00023012"/>
    </source>
</evidence>
<feature type="transmembrane region" description="Helical" evidence="4">
    <location>
        <begin position="71"/>
        <end position="98"/>
    </location>
</feature>
<evidence type="ECO:0000313" key="7">
    <source>
        <dbReference type="EMBL" id="MYN09522.1"/>
    </source>
</evidence>
<dbReference type="GO" id="GO:0000155">
    <property type="term" value="F:phosphorelay sensor kinase activity"/>
    <property type="evidence" value="ECO:0007669"/>
    <property type="project" value="InterPro"/>
</dbReference>
<dbReference type="Gene3D" id="1.20.5.1930">
    <property type="match status" value="1"/>
</dbReference>
<dbReference type="SUPFAM" id="SSF55874">
    <property type="entry name" value="ATPase domain of HSP90 chaperone/DNA topoisomerase II/histidine kinase"/>
    <property type="match status" value="1"/>
</dbReference>
<dbReference type="PANTHER" id="PTHR24421:SF63">
    <property type="entry name" value="SENSOR HISTIDINE KINASE DESK"/>
    <property type="match status" value="1"/>
</dbReference>
<comment type="caution">
    <text evidence="7">The sequence shown here is derived from an EMBL/GenBank/DDBJ whole genome shotgun (WGS) entry which is preliminary data.</text>
</comment>
<dbReference type="Proteomes" id="UP000450676">
    <property type="component" value="Unassembled WGS sequence"/>
</dbReference>
<feature type="transmembrane region" description="Helical" evidence="4">
    <location>
        <begin position="45"/>
        <end position="65"/>
    </location>
</feature>
<keyword evidence="4" id="KW-0472">Membrane</keyword>
<evidence type="ECO:0000256" key="4">
    <source>
        <dbReference type="SAM" id="Phobius"/>
    </source>
</evidence>
<evidence type="ECO:0000313" key="8">
    <source>
        <dbReference type="Proteomes" id="UP000450676"/>
    </source>
</evidence>
<dbReference type="PANTHER" id="PTHR24421">
    <property type="entry name" value="NITRATE/NITRITE SENSOR PROTEIN NARX-RELATED"/>
    <property type="match status" value="1"/>
</dbReference>
<feature type="domain" description="Histidine kinase/HSP90-like ATPase" evidence="5">
    <location>
        <begin position="278"/>
        <end position="364"/>
    </location>
</feature>
<keyword evidence="4" id="KW-0812">Transmembrane</keyword>
<proteinExistence type="predicted"/>
<dbReference type="Pfam" id="PF02518">
    <property type="entry name" value="HATPase_c"/>
    <property type="match status" value="1"/>
</dbReference>
<gene>
    <name evidence="7" type="ORF">GTP77_19550</name>
</gene>
<dbReference type="Pfam" id="PF07730">
    <property type="entry name" value="HisKA_3"/>
    <property type="match status" value="1"/>
</dbReference>